<organism evidence="8">
    <name type="scientific">Thermogemmatispora argillosa</name>
    <dbReference type="NCBI Taxonomy" id="2045280"/>
    <lineage>
        <taxon>Bacteria</taxon>
        <taxon>Bacillati</taxon>
        <taxon>Chloroflexota</taxon>
        <taxon>Ktedonobacteria</taxon>
        <taxon>Thermogemmatisporales</taxon>
        <taxon>Thermogemmatisporaceae</taxon>
        <taxon>Thermogemmatispora</taxon>
    </lineage>
</organism>
<evidence type="ECO:0000256" key="5">
    <source>
        <dbReference type="SAM" id="Phobius"/>
    </source>
</evidence>
<evidence type="ECO:0000256" key="2">
    <source>
        <dbReference type="ARBA" id="ARBA00023002"/>
    </source>
</evidence>
<dbReference type="InterPro" id="IPR011706">
    <property type="entry name" value="Cu-oxidase_C"/>
</dbReference>
<dbReference type="InterPro" id="IPR011707">
    <property type="entry name" value="Cu-oxidase-like_N"/>
</dbReference>
<feature type="domain" description="Plastocyanin-like" evidence="6">
    <location>
        <begin position="314"/>
        <end position="412"/>
    </location>
</feature>
<dbReference type="InterPro" id="IPR045087">
    <property type="entry name" value="Cu-oxidase_fam"/>
</dbReference>
<evidence type="ECO:0000256" key="3">
    <source>
        <dbReference type="ARBA" id="ARBA00023008"/>
    </source>
</evidence>
<reference evidence="8" key="1">
    <citation type="submission" date="2018-12" db="EMBL/GenBank/DDBJ databases">
        <title>Novel natural products biosynthetic potential of the class Ktedonobacteria.</title>
        <authorList>
            <person name="Zheng Y."/>
            <person name="Saitou A."/>
            <person name="Wang C.M."/>
            <person name="Toyoda A."/>
            <person name="Minakuchi Y."/>
            <person name="Sekiguchi Y."/>
            <person name="Ueda K."/>
            <person name="Takano H."/>
            <person name="Sakai Y."/>
            <person name="Yokota A."/>
            <person name="Yabe S."/>
        </authorList>
    </citation>
    <scope>NUCLEOTIDE SEQUENCE</scope>
    <source>
        <strain evidence="8">A3-2</strain>
    </source>
</reference>
<dbReference type="GO" id="GO:0016491">
    <property type="term" value="F:oxidoreductase activity"/>
    <property type="evidence" value="ECO:0007669"/>
    <property type="project" value="UniProtKB-KW"/>
</dbReference>
<evidence type="ECO:0008006" key="9">
    <source>
        <dbReference type="Google" id="ProtNLM"/>
    </source>
</evidence>
<dbReference type="AlphaFoldDB" id="A0A455SXV8"/>
<evidence type="ECO:0000259" key="6">
    <source>
        <dbReference type="Pfam" id="PF07731"/>
    </source>
</evidence>
<dbReference type="Pfam" id="PF07732">
    <property type="entry name" value="Cu-oxidase_3"/>
    <property type="match status" value="1"/>
</dbReference>
<keyword evidence="5" id="KW-1133">Transmembrane helix</keyword>
<feature type="domain" description="Plastocyanin-like" evidence="7">
    <location>
        <begin position="181"/>
        <end position="289"/>
    </location>
</feature>
<keyword evidence="3" id="KW-0186">Copper</keyword>
<feature type="compositionally biased region" description="Basic and acidic residues" evidence="4">
    <location>
        <begin position="1"/>
        <end position="11"/>
    </location>
</feature>
<feature type="region of interest" description="Disordered" evidence="4">
    <location>
        <begin position="108"/>
        <end position="149"/>
    </location>
</feature>
<evidence type="ECO:0000256" key="4">
    <source>
        <dbReference type="SAM" id="MobiDB-lite"/>
    </source>
</evidence>
<keyword evidence="5" id="KW-0812">Transmembrane</keyword>
<feature type="transmembrane region" description="Helical" evidence="5">
    <location>
        <begin position="80"/>
        <end position="102"/>
    </location>
</feature>
<dbReference type="Gene3D" id="2.60.40.420">
    <property type="entry name" value="Cupredoxins - blue copper proteins"/>
    <property type="match status" value="2"/>
</dbReference>
<protein>
    <recommendedName>
        <fullName evidence="9">Multicopper oxidase</fullName>
    </recommendedName>
</protein>
<dbReference type="Pfam" id="PF07731">
    <property type="entry name" value="Cu-oxidase_2"/>
    <property type="match status" value="1"/>
</dbReference>
<dbReference type="CDD" id="cd13860">
    <property type="entry name" value="CuRO_1_2dMco_1"/>
    <property type="match status" value="1"/>
</dbReference>
<evidence type="ECO:0000259" key="7">
    <source>
        <dbReference type="Pfam" id="PF07732"/>
    </source>
</evidence>
<dbReference type="EMBL" id="AP019377">
    <property type="protein sequence ID" value="BBH92358.1"/>
    <property type="molecule type" value="Genomic_DNA"/>
</dbReference>
<sequence length="432" mass="46895">MASPEERKAALEEQEQQQSPHAQAETDRPASKEQATTQRPIILEAGSYRPEIYRQLAAGDGSIVFVRRRQARPAYPWRRIIAPLAVLVTALLIMVAVLSFGIGSTLASGGGPASSGQEQSSAMSNMSGMSTSGQDANATATAAALPRATQSQGNQLATYVRDPDGAKHFTLVAEQVLWEVVKGTWVPAYTLNGTVPGPMIRVTAGDHVRITVINHFHEATSIHWHGLEVPSQQDGVPGLGQQPIQPGQSYVYDFTVHDQDVGTHWYHSHYNDVNEVAGGCYGAFIVDPRPGSPQARAAVHADVDYTAFIGTLPGGYYVINGKSFPDVQPLHVKHGQTVRLRLIGADTLTTHPMHLHGHIFTVIAQDGHPLTQPYQRDTLQVAPGETYDLIFTAWAAPGSIYPFHCHILSHLMNPGQNESEMGGLVMLVIYDR</sequence>
<accession>A0A455SXV8</accession>
<dbReference type="SUPFAM" id="SSF49503">
    <property type="entry name" value="Cupredoxins"/>
    <property type="match status" value="2"/>
</dbReference>
<keyword evidence="5" id="KW-0472">Membrane</keyword>
<dbReference type="GO" id="GO:0005507">
    <property type="term" value="F:copper ion binding"/>
    <property type="evidence" value="ECO:0007669"/>
    <property type="project" value="InterPro"/>
</dbReference>
<dbReference type="PANTHER" id="PTHR11709">
    <property type="entry name" value="MULTI-COPPER OXIDASE"/>
    <property type="match status" value="1"/>
</dbReference>
<dbReference type="InterPro" id="IPR008972">
    <property type="entry name" value="Cupredoxin"/>
</dbReference>
<dbReference type="PANTHER" id="PTHR11709:SF394">
    <property type="entry name" value="FI03373P-RELATED"/>
    <property type="match status" value="1"/>
</dbReference>
<dbReference type="CDD" id="cd04202">
    <property type="entry name" value="CuRO_D2_2dMcoN_like"/>
    <property type="match status" value="1"/>
</dbReference>
<gene>
    <name evidence="8" type="ORF">KTA_05570</name>
</gene>
<evidence type="ECO:0000313" key="8">
    <source>
        <dbReference type="EMBL" id="BBH92358.1"/>
    </source>
</evidence>
<feature type="region of interest" description="Disordered" evidence="4">
    <location>
        <begin position="1"/>
        <end position="41"/>
    </location>
</feature>
<feature type="compositionally biased region" description="Low complexity" evidence="4">
    <location>
        <begin position="136"/>
        <end position="149"/>
    </location>
</feature>
<name>A0A455SXV8_9CHLR</name>
<feature type="compositionally biased region" description="Polar residues" evidence="4">
    <location>
        <begin position="114"/>
        <end position="135"/>
    </location>
</feature>
<keyword evidence="2" id="KW-0560">Oxidoreductase</keyword>
<evidence type="ECO:0000256" key="1">
    <source>
        <dbReference type="ARBA" id="ARBA00022723"/>
    </source>
</evidence>
<proteinExistence type="predicted"/>
<keyword evidence="1" id="KW-0479">Metal-binding</keyword>